<dbReference type="InterPro" id="IPR043128">
    <property type="entry name" value="Rev_trsase/Diguanyl_cyclase"/>
</dbReference>
<dbReference type="SUPFAM" id="SSF48452">
    <property type="entry name" value="TPR-like"/>
    <property type="match status" value="1"/>
</dbReference>
<dbReference type="PANTHER" id="PTHR45138">
    <property type="entry name" value="REGULATORY COMPONENTS OF SENSORY TRANSDUCTION SYSTEM"/>
    <property type="match status" value="1"/>
</dbReference>
<dbReference type="SUPFAM" id="SSF55073">
    <property type="entry name" value="Nucleotide cyclase"/>
    <property type="match status" value="1"/>
</dbReference>
<dbReference type="Pfam" id="PF00990">
    <property type="entry name" value="GGDEF"/>
    <property type="match status" value="1"/>
</dbReference>
<dbReference type="GO" id="GO:0005886">
    <property type="term" value="C:plasma membrane"/>
    <property type="evidence" value="ECO:0007669"/>
    <property type="project" value="TreeGrafter"/>
</dbReference>
<dbReference type="InterPro" id="IPR029787">
    <property type="entry name" value="Nucleotide_cyclase"/>
</dbReference>
<evidence type="ECO:0000313" key="2">
    <source>
        <dbReference type="EMBL" id="TCU58237.1"/>
    </source>
</evidence>
<organism evidence="2 3">
    <name type="scientific">Longicatena caecimuris</name>
    <dbReference type="NCBI Taxonomy" id="1796635"/>
    <lineage>
        <taxon>Bacteria</taxon>
        <taxon>Bacillati</taxon>
        <taxon>Bacillota</taxon>
        <taxon>Erysipelotrichia</taxon>
        <taxon>Erysipelotrichales</taxon>
        <taxon>Erysipelotrichaceae</taxon>
        <taxon>Longicatena</taxon>
    </lineage>
</organism>
<dbReference type="GO" id="GO:0052621">
    <property type="term" value="F:diguanylate cyclase activity"/>
    <property type="evidence" value="ECO:0007669"/>
    <property type="project" value="TreeGrafter"/>
</dbReference>
<protein>
    <submittedName>
        <fullName evidence="2">Diguanylate cyclase (GGDEF)-like protein</fullName>
    </submittedName>
</protein>
<name>A0A4R3TBD6_9FIRM</name>
<dbReference type="InterPro" id="IPR000160">
    <property type="entry name" value="GGDEF_dom"/>
</dbReference>
<comment type="caution">
    <text evidence="2">The sequence shown here is derived from an EMBL/GenBank/DDBJ whole genome shotgun (WGS) entry which is preliminary data.</text>
</comment>
<dbReference type="GO" id="GO:1902201">
    <property type="term" value="P:negative regulation of bacterial-type flagellum-dependent cell motility"/>
    <property type="evidence" value="ECO:0007669"/>
    <property type="project" value="TreeGrafter"/>
</dbReference>
<evidence type="ECO:0000259" key="1">
    <source>
        <dbReference type="PROSITE" id="PS50887"/>
    </source>
</evidence>
<dbReference type="InterPro" id="IPR011990">
    <property type="entry name" value="TPR-like_helical_dom_sf"/>
</dbReference>
<dbReference type="CDD" id="cd01949">
    <property type="entry name" value="GGDEF"/>
    <property type="match status" value="1"/>
</dbReference>
<dbReference type="Proteomes" id="UP000295773">
    <property type="component" value="Unassembled WGS sequence"/>
</dbReference>
<sequence>MDEYKHKKEELMNLLVQHSNADMDDEFQLANELLTLGEAHKDTHAIAFAHTFLADYHLMIREHEACLKHLHIALNLGEEYHYTDLLLRNYTIAGLYYNSHFDEVNAIQNLLNAYNLAENEKDLHQKMVVLNNIATMFFQKEDYQEALYYIKMAYQTFLDKKATIMTHADLLVILNLIQLEIFNEHLDKAIKRYQEYAAELVSFKASPLSTHVIRLCELYLANASKRVDSVKRIADYFSESNLHKHKNRTYYFTFYCDIFAILLQIKDQERAEKYLQYMGEMCLEDDVEQQLQLHRNWIRYAECFHLENVLINSYKQYYMLQKLVEDMTNKTKSESMKEKIKMNQIMKERDRFRNEKNQLEAQIKIDGLTRLFNRSYFNSLVCAMHKNPHVSTIGIVVADVDYFKEFNDYYGHHMGDKLLQNVARCMDENGDSRFFAARFGGDEFITLCVNITKEDICEYLDHIYAELDQIGMEHKMNKAAEKATISCGFTIFQNDDLFRYEDALTMADAALYKAKSAGKNQYKQY</sequence>
<reference evidence="2 3" key="1">
    <citation type="submission" date="2019-03" db="EMBL/GenBank/DDBJ databases">
        <title>Genomic Encyclopedia of Type Strains, Phase IV (KMG-IV): sequencing the most valuable type-strain genomes for metagenomic binning, comparative biology and taxonomic classification.</title>
        <authorList>
            <person name="Goeker M."/>
        </authorList>
    </citation>
    <scope>NUCLEOTIDE SEQUENCE [LARGE SCALE GENOMIC DNA]</scope>
    <source>
        <strain evidence="2 3">DSM 29481</strain>
    </source>
</reference>
<dbReference type="InterPro" id="IPR050469">
    <property type="entry name" value="Diguanylate_Cyclase"/>
</dbReference>
<dbReference type="Gene3D" id="1.25.40.10">
    <property type="entry name" value="Tetratricopeptide repeat domain"/>
    <property type="match status" value="1"/>
</dbReference>
<accession>A0A4R3TBD6</accession>
<dbReference type="SMART" id="SM00267">
    <property type="entry name" value="GGDEF"/>
    <property type="match status" value="1"/>
</dbReference>
<dbReference type="PROSITE" id="PS50887">
    <property type="entry name" value="GGDEF"/>
    <property type="match status" value="1"/>
</dbReference>
<dbReference type="Gene3D" id="3.30.70.270">
    <property type="match status" value="1"/>
</dbReference>
<dbReference type="RefSeq" id="WP_132225125.1">
    <property type="nucleotide sequence ID" value="NZ_JANKBG010000014.1"/>
</dbReference>
<proteinExistence type="predicted"/>
<dbReference type="AlphaFoldDB" id="A0A4R3TBD6"/>
<gene>
    <name evidence="2" type="ORF">EDD61_11536</name>
</gene>
<feature type="domain" description="GGDEF" evidence="1">
    <location>
        <begin position="391"/>
        <end position="525"/>
    </location>
</feature>
<keyword evidence="3" id="KW-1185">Reference proteome</keyword>
<evidence type="ECO:0000313" key="3">
    <source>
        <dbReference type="Proteomes" id="UP000295773"/>
    </source>
</evidence>
<dbReference type="PANTHER" id="PTHR45138:SF9">
    <property type="entry name" value="DIGUANYLATE CYCLASE DGCM-RELATED"/>
    <property type="match status" value="1"/>
</dbReference>
<dbReference type="NCBIfam" id="TIGR00254">
    <property type="entry name" value="GGDEF"/>
    <property type="match status" value="1"/>
</dbReference>
<dbReference type="GO" id="GO:0043709">
    <property type="term" value="P:cell adhesion involved in single-species biofilm formation"/>
    <property type="evidence" value="ECO:0007669"/>
    <property type="project" value="TreeGrafter"/>
</dbReference>
<dbReference type="EMBL" id="SMBP01000015">
    <property type="protein sequence ID" value="TCU58237.1"/>
    <property type="molecule type" value="Genomic_DNA"/>
</dbReference>